<name>A0ABW5MBJ4_9BACT</name>
<accession>A0ABW5MBJ4</accession>
<dbReference type="RefSeq" id="WP_381526903.1">
    <property type="nucleotide sequence ID" value="NZ_JBHULN010000021.1"/>
</dbReference>
<sequence length="86" mass="9674">MARQDSETEYIVTQQAYNTAYASLPERGTENQKAQSATITAKQYRLNVSQTINAGKWVMWAISDESFEFTWSNGAWHPPANLVVSS</sequence>
<dbReference type="EMBL" id="JBHULN010000021">
    <property type="protein sequence ID" value="MFD2573836.1"/>
    <property type="molecule type" value="Genomic_DNA"/>
</dbReference>
<organism evidence="1 2">
    <name type="scientific">Spirosoma soli</name>
    <dbReference type="NCBI Taxonomy" id="1770529"/>
    <lineage>
        <taxon>Bacteria</taxon>
        <taxon>Pseudomonadati</taxon>
        <taxon>Bacteroidota</taxon>
        <taxon>Cytophagia</taxon>
        <taxon>Cytophagales</taxon>
        <taxon>Cytophagaceae</taxon>
        <taxon>Spirosoma</taxon>
    </lineage>
</organism>
<dbReference type="Proteomes" id="UP001597469">
    <property type="component" value="Unassembled WGS sequence"/>
</dbReference>
<comment type="caution">
    <text evidence="1">The sequence shown here is derived from an EMBL/GenBank/DDBJ whole genome shotgun (WGS) entry which is preliminary data.</text>
</comment>
<gene>
    <name evidence="1" type="ORF">ACFSUS_24580</name>
</gene>
<keyword evidence="2" id="KW-1185">Reference proteome</keyword>
<evidence type="ECO:0000313" key="1">
    <source>
        <dbReference type="EMBL" id="MFD2573836.1"/>
    </source>
</evidence>
<reference evidence="2" key="1">
    <citation type="journal article" date="2019" name="Int. J. Syst. Evol. Microbiol.">
        <title>The Global Catalogue of Microorganisms (GCM) 10K type strain sequencing project: providing services to taxonomists for standard genome sequencing and annotation.</title>
        <authorList>
            <consortium name="The Broad Institute Genomics Platform"/>
            <consortium name="The Broad Institute Genome Sequencing Center for Infectious Disease"/>
            <person name="Wu L."/>
            <person name="Ma J."/>
        </authorList>
    </citation>
    <scope>NUCLEOTIDE SEQUENCE [LARGE SCALE GENOMIC DNA]</scope>
    <source>
        <strain evidence="2">KCTC 42805</strain>
    </source>
</reference>
<protein>
    <submittedName>
        <fullName evidence="1">Uncharacterized protein</fullName>
    </submittedName>
</protein>
<evidence type="ECO:0000313" key="2">
    <source>
        <dbReference type="Proteomes" id="UP001597469"/>
    </source>
</evidence>
<proteinExistence type="predicted"/>